<accession>A0ABU8DEA5</accession>
<dbReference type="SUPFAM" id="SSF54523">
    <property type="entry name" value="Pili subunits"/>
    <property type="match status" value="1"/>
</dbReference>
<dbReference type="Proteomes" id="UP001306592">
    <property type="component" value="Unassembled WGS sequence"/>
</dbReference>
<keyword evidence="2" id="KW-1133">Transmembrane helix</keyword>
<dbReference type="InterPro" id="IPR045584">
    <property type="entry name" value="Pilin-like"/>
</dbReference>
<sequence>MKTHNLSGFTLLEMMVVVTLVSLLSLGGWHGWNSFQQRQQLNDSALQIQRLLQRLRSDANWHNRTRLLWLKPGAGWCLGAGEGAQPCSTPGPLHLRAPYPGIVVQTLTDGMGFYGKKNAARPGRIVIAGEVGERRIIVSARGRVRICAQDSEECR</sequence>
<organism evidence="3 4">
    <name type="scientific">Erwinia aphidicola</name>
    <dbReference type="NCBI Taxonomy" id="68334"/>
    <lineage>
        <taxon>Bacteria</taxon>
        <taxon>Pseudomonadati</taxon>
        <taxon>Pseudomonadota</taxon>
        <taxon>Gammaproteobacteria</taxon>
        <taxon>Enterobacterales</taxon>
        <taxon>Erwiniaceae</taxon>
        <taxon>Erwinia</taxon>
    </lineage>
</organism>
<comment type="subcellular location">
    <subcellularLocation>
        <location evidence="1">Membrane</location>
        <topology evidence="1">Single-pass membrane protein</topology>
    </subcellularLocation>
</comment>
<dbReference type="RefSeq" id="WP_099754939.1">
    <property type="nucleotide sequence ID" value="NZ_JACXBP010000004.1"/>
</dbReference>
<dbReference type="NCBIfam" id="TIGR02532">
    <property type="entry name" value="IV_pilin_GFxxxE"/>
    <property type="match status" value="1"/>
</dbReference>
<dbReference type="InterPro" id="IPR012902">
    <property type="entry name" value="N_methyl_site"/>
</dbReference>
<evidence type="ECO:0000313" key="4">
    <source>
        <dbReference type="Proteomes" id="UP001306592"/>
    </source>
</evidence>
<proteinExistence type="predicted"/>
<comment type="caution">
    <text evidence="3">The sequence shown here is derived from an EMBL/GenBank/DDBJ whole genome shotgun (WGS) entry which is preliminary data.</text>
</comment>
<evidence type="ECO:0000313" key="3">
    <source>
        <dbReference type="EMBL" id="MEI2681636.1"/>
    </source>
</evidence>
<gene>
    <name evidence="3" type="ORF">V8N49_08180</name>
</gene>
<dbReference type="EMBL" id="JBANEI010000004">
    <property type="protein sequence ID" value="MEI2681636.1"/>
    <property type="molecule type" value="Genomic_DNA"/>
</dbReference>
<evidence type="ECO:0000256" key="1">
    <source>
        <dbReference type="ARBA" id="ARBA00004167"/>
    </source>
</evidence>
<reference evidence="3 4" key="1">
    <citation type="submission" date="2024-02" db="EMBL/GenBank/DDBJ databases">
        <title>First report Erwinia aphidicola in onion in Chile.</title>
        <authorList>
            <person name="Valenzuela M."/>
            <person name="Pena M."/>
            <person name="Dutta B."/>
        </authorList>
    </citation>
    <scope>NUCLEOTIDE SEQUENCE [LARGE SCALE GENOMIC DNA]</scope>
    <source>
        <strain evidence="3 4">QCJ3A</strain>
    </source>
</reference>
<evidence type="ECO:0000256" key="2">
    <source>
        <dbReference type="SAM" id="Phobius"/>
    </source>
</evidence>
<keyword evidence="2" id="KW-0812">Transmembrane</keyword>
<keyword evidence="4" id="KW-1185">Reference proteome</keyword>
<dbReference type="NCBIfam" id="NF007800">
    <property type="entry name" value="PRK10506.1"/>
    <property type="match status" value="1"/>
</dbReference>
<name>A0ABU8DEA5_ERWAP</name>
<protein>
    <submittedName>
        <fullName evidence="3">Prepilin peptidase-dependent protein</fullName>
    </submittedName>
</protein>
<dbReference type="Pfam" id="PF07963">
    <property type="entry name" value="N_methyl"/>
    <property type="match status" value="1"/>
</dbReference>
<keyword evidence="2" id="KW-0472">Membrane</keyword>
<feature type="transmembrane region" description="Helical" evidence="2">
    <location>
        <begin position="12"/>
        <end position="32"/>
    </location>
</feature>